<dbReference type="AlphaFoldDB" id="X1MDB3"/>
<organism evidence="2">
    <name type="scientific">marine sediment metagenome</name>
    <dbReference type="NCBI Taxonomy" id="412755"/>
    <lineage>
        <taxon>unclassified sequences</taxon>
        <taxon>metagenomes</taxon>
        <taxon>ecological metagenomes</taxon>
    </lineage>
</organism>
<proteinExistence type="predicted"/>
<feature type="region of interest" description="Disordered" evidence="1">
    <location>
        <begin position="42"/>
        <end position="69"/>
    </location>
</feature>
<gene>
    <name evidence="2" type="ORF">S06H3_14648</name>
</gene>
<evidence type="ECO:0000256" key="1">
    <source>
        <dbReference type="SAM" id="MobiDB-lite"/>
    </source>
</evidence>
<comment type="caution">
    <text evidence="2">The sequence shown here is derived from an EMBL/GenBank/DDBJ whole genome shotgun (WGS) entry which is preliminary data.</text>
</comment>
<protein>
    <submittedName>
        <fullName evidence="2">Uncharacterized protein</fullName>
    </submittedName>
</protein>
<sequence>MQRLDTLIGRIFRKAQRVLPPKSAHRLLTTFTGSYDDVTLDQPNNSSKVMEVRSPPFPPSWADSEGEWDEENGNVLWDEAQWDE</sequence>
<accession>X1MDB3</accession>
<reference evidence="2" key="1">
    <citation type="journal article" date="2014" name="Front. Microbiol.">
        <title>High frequency of phylogenetically diverse reductive dehalogenase-homologous genes in deep subseafloor sedimentary metagenomes.</title>
        <authorList>
            <person name="Kawai M."/>
            <person name="Futagami T."/>
            <person name="Toyoda A."/>
            <person name="Takaki Y."/>
            <person name="Nishi S."/>
            <person name="Hori S."/>
            <person name="Arai W."/>
            <person name="Tsubouchi T."/>
            <person name="Morono Y."/>
            <person name="Uchiyama I."/>
            <person name="Ito T."/>
            <person name="Fujiyama A."/>
            <person name="Inagaki F."/>
            <person name="Takami H."/>
        </authorList>
    </citation>
    <scope>NUCLEOTIDE SEQUENCE</scope>
    <source>
        <strain evidence="2">Expedition CK06-06</strain>
    </source>
</reference>
<dbReference type="EMBL" id="BARV01007170">
    <property type="protein sequence ID" value="GAI04364.1"/>
    <property type="molecule type" value="Genomic_DNA"/>
</dbReference>
<evidence type="ECO:0000313" key="2">
    <source>
        <dbReference type="EMBL" id="GAI04364.1"/>
    </source>
</evidence>
<name>X1MDB3_9ZZZZ</name>